<evidence type="ECO:0000313" key="3">
    <source>
        <dbReference type="EnsemblMetazoa" id="ASIC012538-PA"/>
    </source>
</evidence>
<name>A0A084W356_ANOSI</name>
<evidence type="ECO:0000313" key="2">
    <source>
        <dbReference type="EMBL" id="KFB44650.1"/>
    </source>
</evidence>
<evidence type="ECO:0000256" key="1">
    <source>
        <dbReference type="SAM" id="Phobius"/>
    </source>
</evidence>
<dbReference type="AlphaFoldDB" id="A0A084W356"/>
<dbReference type="EMBL" id="KE525279">
    <property type="protein sequence ID" value="KFB44650.1"/>
    <property type="molecule type" value="Genomic_DNA"/>
</dbReference>
<reference evidence="2 4" key="1">
    <citation type="journal article" date="2014" name="BMC Genomics">
        <title>Genome sequence of Anopheles sinensis provides insight into genetics basis of mosquito competence for malaria parasites.</title>
        <authorList>
            <person name="Zhou D."/>
            <person name="Zhang D."/>
            <person name="Ding G."/>
            <person name="Shi L."/>
            <person name="Hou Q."/>
            <person name="Ye Y."/>
            <person name="Xu Y."/>
            <person name="Zhou H."/>
            <person name="Xiong C."/>
            <person name="Li S."/>
            <person name="Yu J."/>
            <person name="Hong S."/>
            <person name="Yu X."/>
            <person name="Zou P."/>
            <person name="Chen C."/>
            <person name="Chang X."/>
            <person name="Wang W."/>
            <person name="Lv Y."/>
            <person name="Sun Y."/>
            <person name="Ma L."/>
            <person name="Shen B."/>
            <person name="Zhu C."/>
        </authorList>
    </citation>
    <scope>NUCLEOTIDE SEQUENCE [LARGE SCALE GENOMIC DNA]</scope>
</reference>
<proteinExistence type="predicted"/>
<gene>
    <name evidence="2" type="ORF">ZHAS_00012538</name>
</gene>
<organism evidence="2">
    <name type="scientific">Anopheles sinensis</name>
    <name type="common">Mosquito</name>
    <dbReference type="NCBI Taxonomy" id="74873"/>
    <lineage>
        <taxon>Eukaryota</taxon>
        <taxon>Metazoa</taxon>
        <taxon>Ecdysozoa</taxon>
        <taxon>Arthropoda</taxon>
        <taxon>Hexapoda</taxon>
        <taxon>Insecta</taxon>
        <taxon>Pterygota</taxon>
        <taxon>Neoptera</taxon>
        <taxon>Endopterygota</taxon>
        <taxon>Diptera</taxon>
        <taxon>Nematocera</taxon>
        <taxon>Culicoidea</taxon>
        <taxon>Culicidae</taxon>
        <taxon>Anophelinae</taxon>
        <taxon>Anopheles</taxon>
    </lineage>
</organism>
<evidence type="ECO:0000313" key="4">
    <source>
        <dbReference type="Proteomes" id="UP000030765"/>
    </source>
</evidence>
<dbReference type="EMBL" id="ATLV01019821">
    <property type="status" value="NOT_ANNOTATED_CDS"/>
    <property type="molecule type" value="Genomic_DNA"/>
</dbReference>
<keyword evidence="1" id="KW-0472">Membrane</keyword>
<dbReference type="VEuPathDB" id="VectorBase:ASIC012538"/>
<keyword evidence="4" id="KW-1185">Reference proteome</keyword>
<dbReference type="EnsemblMetazoa" id="ASIC012538-RA">
    <property type="protein sequence ID" value="ASIC012538-PA"/>
    <property type="gene ID" value="ASIC012538"/>
</dbReference>
<dbReference type="Proteomes" id="UP000030765">
    <property type="component" value="Unassembled WGS sequence"/>
</dbReference>
<sequence>MKNVRSYWKLTVIYGNLLVMLMTMSPAIFRMEAISDPVVSRRWASYVESSLAERHPPLDALREKLCCITAEGFINLEESLKTQKNPIGLESARKETLLKFISPFVREDQKDFWFWKDD</sequence>
<reference evidence="3" key="2">
    <citation type="submission" date="2020-05" db="UniProtKB">
        <authorList>
            <consortium name="EnsemblMetazoa"/>
        </authorList>
    </citation>
    <scope>IDENTIFICATION</scope>
</reference>
<keyword evidence="1" id="KW-1133">Transmembrane helix</keyword>
<protein>
    <submittedName>
        <fullName evidence="2 3">Uncharacterized protein</fullName>
    </submittedName>
</protein>
<feature type="transmembrane region" description="Helical" evidence="1">
    <location>
        <begin position="12"/>
        <end position="29"/>
    </location>
</feature>
<keyword evidence="1" id="KW-0812">Transmembrane</keyword>
<accession>A0A084W356</accession>